<feature type="transmembrane region" description="Helical" evidence="10">
    <location>
        <begin position="57"/>
        <end position="80"/>
    </location>
</feature>
<reference evidence="11" key="1">
    <citation type="journal article" date="2017" name="Zool. J. Linn. Soc.">
        <title>Molecular phylogeny, frequent parallel evolution and new system of Japanese clausiliid land snails (Gastropoda: Stylommatophora).</title>
        <authorList>
            <person name="Motochin R."/>
            <person name="Wang M."/>
            <person name="Ueshima R."/>
        </authorList>
    </citation>
    <scope>NUCLEOTIDE SEQUENCE</scope>
    <source>
        <strain evidence="11">AG646-1</strain>
        <tissue evidence="11">Muscle</tissue>
    </source>
</reference>
<evidence type="ECO:0000256" key="8">
    <source>
        <dbReference type="ARBA" id="ARBA00023136"/>
    </source>
</evidence>
<dbReference type="GO" id="GO:0016020">
    <property type="term" value="C:membrane"/>
    <property type="evidence" value="ECO:0007669"/>
    <property type="project" value="UniProtKB-SubCell"/>
</dbReference>
<evidence type="ECO:0000256" key="9">
    <source>
        <dbReference type="ARBA" id="ARBA00031586"/>
    </source>
</evidence>
<evidence type="ECO:0000256" key="1">
    <source>
        <dbReference type="ARBA" id="ARBA00004141"/>
    </source>
</evidence>
<geneLocation type="mitochondrion" evidence="11"/>
<keyword evidence="7" id="KW-0520">NAD</keyword>
<dbReference type="Pfam" id="PF00420">
    <property type="entry name" value="Oxidored_q2"/>
    <property type="match status" value="1"/>
</dbReference>
<evidence type="ECO:0000256" key="5">
    <source>
        <dbReference type="ARBA" id="ARBA00022967"/>
    </source>
</evidence>
<organism evidence="11">
    <name type="scientific">Zaptyx tantilla</name>
    <dbReference type="NCBI Taxonomy" id="1885723"/>
    <lineage>
        <taxon>Eukaryota</taxon>
        <taxon>Metazoa</taxon>
        <taxon>Spiralia</taxon>
        <taxon>Lophotrochozoa</taxon>
        <taxon>Mollusca</taxon>
        <taxon>Gastropoda</taxon>
        <taxon>Heterobranchia</taxon>
        <taxon>Euthyneura</taxon>
        <taxon>Panpulmonata</taxon>
        <taxon>Eupulmonata</taxon>
        <taxon>Stylommatophora</taxon>
        <taxon>Helicina</taxon>
        <taxon>Clausilioidea</taxon>
        <taxon>Clausiliidae</taxon>
        <taxon>Phaedusinae</taxon>
        <taxon>Zaptyx</taxon>
    </lineage>
</organism>
<protein>
    <recommendedName>
        <fullName evidence="3">NADH-ubiquinone oxidoreductase chain 4L</fullName>
    </recommendedName>
    <alternativeName>
        <fullName evidence="9">NADH dehydrogenase subunit 4L</fullName>
    </alternativeName>
</protein>
<evidence type="ECO:0000256" key="2">
    <source>
        <dbReference type="ARBA" id="ARBA00010519"/>
    </source>
</evidence>
<proteinExistence type="inferred from homology"/>
<evidence type="ECO:0000256" key="7">
    <source>
        <dbReference type="ARBA" id="ARBA00023027"/>
    </source>
</evidence>
<sequence length="95" mass="10747">MMPKLFFLLFMMVSLHIYLFCNFSRFLATLLSLEAMVLLLLIITISMSYTILESFSVYLFVLSLSVCEAALGLTLLVSLVKFKGNDMISNFTSVI</sequence>
<keyword evidence="5" id="KW-1278">Translocase</keyword>
<keyword evidence="4 10" id="KW-0812">Transmembrane</keyword>
<gene>
    <name evidence="11" type="primary">ND4L</name>
</gene>
<evidence type="ECO:0000256" key="6">
    <source>
        <dbReference type="ARBA" id="ARBA00022989"/>
    </source>
</evidence>
<keyword evidence="6 10" id="KW-1133">Transmembrane helix</keyword>
<feature type="transmembrane region" description="Helical" evidence="10">
    <location>
        <begin position="6"/>
        <end position="23"/>
    </location>
</feature>
<dbReference type="EMBL" id="LC171967">
    <property type="protein sequence ID" value="BBA10277.1"/>
    <property type="molecule type" value="Genomic_DNA"/>
</dbReference>
<evidence type="ECO:0000256" key="4">
    <source>
        <dbReference type="ARBA" id="ARBA00022692"/>
    </source>
</evidence>
<comment type="similarity">
    <text evidence="2">Belongs to the complex I subunit 4L family.</text>
</comment>
<dbReference type="InterPro" id="IPR039428">
    <property type="entry name" value="NUOK/Mnh_C1-like"/>
</dbReference>
<keyword evidence="11" id="KW-0496">Mitochondrion</keyword>
<evidence type="ECO:0000256" key="10">
    <source>
        <dbReference type="SAM" id="Phobius"/>
    </source>
</evidence>
<accession>A0A224AAZ1</accession>
<comment type="subcellular location">
    <subcellularLocation>
        <location evidence="1">Membrane</location>
        <topology evidence="1">Multi-pass membrane protein</topology>
    </subcellularLocation>
</comment>
<dbReference type="Gene3D" id="1.10.287.3510">
    <property type="match status" value="1"/>
</dbReference>
<name>A0A224AAZ1_9EUPU</name>
<evidence type="ECO:0000313" key="11">
    <source>
        <dbReference type="EMBL" id="BBA10277.1"/>
    </source>
</evidence>
<evidence type="ECO:0000256" key="3">
    <source>
        <dbReference type="ARBA" id="ARBA00016612"/>
    </source>
</evidence>
<dbReference type="AlphaFoldDB" id="A0A224AAZ1"/>
<keyword evidence="8 10" id="KW-0472">Membrane</keyword>
<feature type="transmembrane region" description="Helical" evidence="10">
    <location>
        <begin position="30"/>
        <end position="51"/>
    </location>
</feature>